<proteinExistence type="predicted"/>
<accession>A0ABT5MSM1</accession>
<dbReference type="Proteomes" id="UP001528673">
    <property type="component" value="Unassembled WGS sequence"/>
</dbReference>
<comment type="caution">
    <text evidence="1">The sequence shown here is derived from an EMBL/GenBank/DDBJ whole genome shotgun (WGS) entry which is preliminary data.</text>
</comment>
<sequence length="208" mass="21558">MTPWAVRPHASAVECTAPAAPPASALLAYRAGPMPPTGPCGRGGLLIEVLLACAALAFASQALLLTQLRSLLHQHGAASRWQAQVLATDWLERLSLHASTVPAQGGVASGWTPVEAPQACDAQGCDPASLLRWQQADWQQWSHGQLPQGGAGLWLGDSPSVALGVALHWQDRAADATARAALNPAALAAGAVMACPEAQLCALHWRAP</sequence>
<dbReference type="EMBL" id="JAQSIP010000001">
    <property type="protein sequence ID" value="MDD0837045.1"/>
    <property type="molecule type" value="Genomic_DNA"/>
</dbReference>
<gene>
    <name evidence="1" type="ORF">PSQ40_00525</name>
</gene>
<evidence type="ECO:0000313" key="2">
    <source>
        <dbReference type="Proteomes" id="UP001528673"/>
    </source>
</evidence>
<protein>
    <recommendedName>
        <fullName evidence="3">Prepilin-type cleavage/methylation domain-containing protein</fullName>
    </recommendedName>
</protein>
<name>A0ABT5MSM1_9BURK</name>
<dbReference type="RefSeq" id="WP_273947879.1">
    <property type="nucleotide sequence ID" value="NZ_JAQSIP010000001.1"/>
</dbReference>
<reference evidence="1 2" key="1">
    <citation type="submission" date="2023-02" db="EMBL/GenBank/DDBJ databases">
        <title>Bacterial whole genomic sequence of Curvibacter sp. HBC61.</title>
        <authorList>
            <person name="Le V."/>
            <person name="Ko S.-R."/>
            <person name="Ahn C.-Y."/>
            <person name="Oh H.-M."/>
        </authorList>
    </citation>
    <scope>NUCLEOTIDE SEQUENCE [LARGE SCALE GENOMIC DNA]</scope>
    <source>
        <strain evidence="1 2">HBC61</strain>
    </source>
</reference>
<evidence type="ECO:0000313" key="1">
    <source>
        <dbReference type="EMBL" id="MDD0837045.1"/>
    </source>
</evidence>
<organism evidence="1 2">
    <name type="scientific">Curvibacter cyanobacteriorum</name>
    <dbReference type="NCBI Taxonomy" id="3026422"/>
    <lineage>
        <taxon>Bacteria</taxon>
        <taxon>Pseudomonadati</taxon>
        <taxon>Pseudomonadota</taxon>
        <taxon>Betaproteobacteria</taxon>
        <taxon>Burkholderiales</taxon>
        <taxon>Comamonadaceae</taxon>
        <taxon>Curvibacter</taxon>
    </lineage>
</organism>
<evidence type="ECO:0008006" key="3">
    <source>
        <dbReference type="Google" id="ProtNLM"/>
    </source>
</evidence>
<keyword evidence="2" id="KW-1185">Reference proteome</keyword>